<name>A0A352IPB1_9GAMM</name>
<keyword evidence="1" id="KW-0808">Transferase</keyword>
<gene>
    <name evidence="1" type="ORF">DC045_02990</name>
</gene>
<dbReference type="EMBL" id="DNNA01000049">
    <property type="protein sequence ID" value="HBC33294.1"/>
    <property type="molecule type" value="Genomic_DNA"/>
</dbReference>
<feature type="non-terminal residue" evidence="1">
    <location>
        <position position="28"/>
    </location>
</feature>
<proteinExistence type="predicted"/>
<evidence type="ECO:0000313" key="1">
    <source>
        <dbReference type="EMBL" id="HBC33294.1"/>
    </source>
</evidence>
<evidence type="ECO:0000313" key="2">
    <source>
        <dbReference type="Proteomes" id="UP000263489"/>
    </source>
</evidence>
<sequence>MSANTIEHNRKRYDFSGVESVWLFGYGS</sequence>
<comment type="caution">
    <text evidence="1">The sequence shown here is derived from an EMBL/GenBank/DDBJ whole genome shotgun (WGS) entry which is preliminary data.</text>
</comment>
<protein>
    <submittedName>
        <fullName evidence="1">Gamma-glutamylcyclotransferase</fullName>
    </submittedName>
</protein>
<dbReference type="GO" id="GO:0016740">
    <property type="term" value="F:transferase activity"/>
    <property type="evidence" value="ECO:0007669"/>
    <property type="project" value="UniProtKB-KW"/>
</dbReference>
<accession>A0A352IPB1</accession>
<reference evidence="1 2" key="1">
    <citation type="journal article" date="2018" name="Nat. Biotechnol.">
        <title>A standardized bacterial taxonomy based on genome phylogeny substantially revises the tree of life.</title>
        <authorList>
            <person name="Parks D.H."/>
            <person name="Chuvochina M."/>
            <person name="Waite D.W."/>
            <person name="Rinke C."/>
            <person name="Skarshewski A."/>
            <person name="Chaumeil P.A."/>
            <person name="Hugenholtz P."/>
        </authorList>
    </citation>
    <scope>NUCLEOTIDE SEQUENCE [LARGE SCALE GENOMIC DNA]</scope>
    <source>
        <strain evidence="1">UBA9380</strain>
    </source>
</reference>
<dbReference type="Proteomes" id="UP000263489">
    <property type="component" value="Unassembled WGS sequence"/>
</dbReference>
<organism evidence="1 2">
    <name type="scientific">Marinobacter adhaerens</name>
    <dbReference type="NCBI Taxonomy" id="1033846"/>
    <lineage>
        <taxon>Bacteria</taxon>
        <taxon>Pseudomonadati</taxon>
        <taxon>Pseudomonadota</taxon>
        <taxon>Gammaproteobacteria</taxon>
        <taxon>Pseudomonadales</taxon>
        <taxon>Marinobacteraceae</taxon>
        <taxon>Marinobacter</taxon>
    </lineage>
</organism>
<dbReference type="AlphaFoldDB" id="A0A352IPB1"/>